<dbReference type="InterPro" id="IPR010982">
    <property type="entry name" value="Lambda_DNA-bd_dom_sf"/>
</dbReference>
<dbReference type="PANTHER" id="PTHR43236">
    <property type="entry name" value="ANTITOXIN HIGA1"/>
    <property type="match status" value="1"/>
</dbReference>
<dbReference type="Gene3D" id="1.10.10.2910">
    <property type="match status" value="1"/>
</dbReference>
<dbReference type="InterPro" id="IPR001387">
    <property type="entry name" value="Cro/C1-type_HTH"/>
</dbReference>
<evidence type="ECO:0000259" key="2">
    <source>
        <dbReference type="PROSITE" id="PS50943"/>
    </source>
</evidence>
<sequence>MAGKTVGARIAELRAARGLTGTELGEALGLTKSQVSKIENGTRKLDVGELAVIADVLQVTLAEVLGMHRKGPLALAARVMSVPASDETLAARRRVRQVLETEAALADATGLRPLTRSAAAEKVAERALSEALADKSPTVAGSRLAEIVREELGLGSSSIADLPALCERHFALNMLAWPTGTAVSGLCAQGTDIAVVLMSSSYSRGHQRFTGAHELGHHILHDPREVIVESDLFVVNSPVERRANAFAAALLMPPQGLREVAGGRKIDEAVLTELVHEFDVSYTALIHRLADPVAGLLSKDERDAWLARSATAVLRVGGDLDPQRWTTADEGTRIPPRLWAAAQLGYRRGQVGLGVLSSLLDEDADELYLRLVEAEILPPAVPDDLADL</sequence>
<dbReference type="SMART" id="SM00530">
    <property type="entry name" value="HTH_XRE"/>
    <property type="match status" value="1"/>
</dbReference>
<gene>
    <name evidence="3" type="ORF">Ate02nite_02930</name>
</gene>
<dbReference type="EMBL" id="BOMY01000002">
    <property type="protein sequence ID" value="GIF17563.1"/>
    <property type="molecule type" value="Genomic_DNA"/>
</dbReference>
<proteinExistence type="inferred from homology"/>
<dbReference type="Proteomes" id="UP000623608">
    <property type="component" value="Unassembled WGS sequence"/>
</dbReference>
<dbReference type="InterPro" id="IPR010359">
    <property type="entry name" value="IrrE_HExxH"/>
</dbReference>
<dbReference type="PANTHER" id="PTHR43236:SF1">
    <property type="entry name" value="BLL7220 PROTEIN"/>
    <property type="match status" value="1"/>
</dbReference>
<dbReference type="RefSeq" id="WP_203797763.1">
    <property type="nucleotide sequence ID" value="NZ_BOMY01000002.1"/>
</dbReference>
<dbReference type="Pfam" id="PF06114">
    <property type="entry name" value="Peptidase_M78"/>
    <property type="match status" value="1"/>
</dbReference>
<organism evidence="3 4">
    <name type="scientific">Paractinoplanes tereljensis</name>
    <dbReference type="NCBI Taxonomy" id="571912"/>
    <lineage>
        <taxon>Bacteria</taxon>
        <taxon>Bacillati</taxon>
        <taxon>Actinomycetota</taxon>
        <taxon>Actinomycetes</taxon>
        <taxon>Micromonosporales</taxon>
        <taxon>Micromonosporaceae</taxon>
        <taxon>Paractinoplanes</taxon>
    </lineage>
</organism>
<evidence type="ECO:0000313" key="3">
    <source>
        <dbReference type="EMBL" id="GIF17563.1"/>
    </source>
</evidence>
<dbReference type="Pfam" id="PF01381">
    <property type="entry name" value="HTH_3"/>
    <property type="match status" value="1"/>
</dbReference>
<dbReference type="SUPFAM" id="SSF47413">
    <property type="entry name" value="lambda repressor-like DNA-binding domains"/>
    <property type="match status" value="1"/>
</dbReference>
<dbReference type="PROSITE" id="PS50943">
    <property type="entry name" value="HTH_CROC1"/>
    <property type="match status" value="1"/>
</dbReference>
<dbReference type="CDD" id="cd00093">
    <property type="entry name" value="HTH_XRE"/>
    <property type="match status" value="1"/>
</dbReference>
<evidence type="ECO:0000313" key="4">
    <source>
        <dbReference type="Proteomes" id="UP000623608"/>
    </source>
</evidence>
<dbReference type="GO" id="GO:0003677">
    <property type="term" value="F:DNA binding"/>
    <property type="evidence" value="ECO:0007669"/>
    <property type="project" value="InterPro"/>
</dbReference>
<dbReference type="AlphaFoldDB" id="A0A919NG45"/>
<comment type="caution">
    <text evidence="3">The sequence shown here is derived from an EMBL/GenBank/DDBJ whole genome shotgun (WGS) entry which is preliminary data.</text>
</comment>
<protein>
    <recommendedName>
        <fullName evidence="2">HTH cro/C1-type domain-containing protein</fullName>
    </recommendedName>
</protein>
<accession>A0A919NG45</accession>
<keyword evidence="4" id="KW-1185">Reference proteome</keyword>
<name>A0A919NG45_9ACTN</name>
<comment type="similarity">
    <text evidence="1">Belongs to the short-chain fatty acyl-CoA assimilation regulator (ScfR) family.</text>
</comment>
<dbReference type="InterPro" id="IPR052345">
    <property type="entry name" value="Rad_response_metalloprotease"/>
</dbReference>
<feature type="domain" description="HTH cro/C1-type" evidence="2">
    <location>
        <begin position="10"/>
        <end position="64"/>
    </location>
</feature>
<reference evidence="3" key="1">
    <citation type="submission" date="2021-01" db="EMBL/GenBank/DDBJ databases">
        <title>Whole genome shotgun sequence of Actinoplanes tereljensis NBRC 105297.</title>
        <authorList>
            <person name="Komaki H."/>
            <person name="Tamura T."/>
        </authorList>
    </citation>
    <scope>NUCLEOTIDE SEQUENCE</scope>
    <source>
        <strain evidence="3">NBRC 105297</strain>
    </source>
</reference>
<dbReference type="Gene3D" id="1.10.260.40">
    <property type="entry name" value="lambda repressor-like DNA-binding domains"/>
    <property type="match status" value="1"/>
</dbReference>
<evidence type="ECO:0000256" key="1">
    <source>
        <dbReference type="ARBA" id="ARBA00007227"/>
    </source>
</evidence>